<comment type="caution">
    <text evidence="4">The sequence shown here is derived from an EMBL/GenBank/DDBJ whole genome shotgun (WGS) entry which is preliminary data.</text>
</comment>
<evidence type="ECO:0000313" key="4">
    <source>
        <dbReference type="EMBL" id="EQD64509.1"/>
    </source>
</evidence>
<accession>T1CES3</accession>
<dbReference type="PANTHER" id="PTHR30454">
    <property type="entry name" value="4-HYDROXY-3-METHYLBUT-2-EN-1-YL DIPHOSPHATE SYNTHASE"/>
    <property type="match status" value="1"/>
</dbReference>
<keyword evidence="2" id="KW-0479">Metal-binding</keyword>
<dbReference type="Gene3D" id="3.20.20.20">
    <property type="entry name" value="Dihydropteroate synthase-like"/>
    <property type="match status" value="1"/>
</dbReference>
<organism evidence="4">
    <name type="scientific">mine drainage metagenome</name>
    <dbReference type="NCBI Taxonomy" id="410659"/>
    <lineage>
        <taxon>unclassified sequences</taxon>
        <taxon>metagenomes</taxon>
        <taxon>ecological metagenomes</taxon>
    </lineage>
</organism>
<gene>
    <name evidence="4" type="ORF">B2A_01968</name>
</gene>
<reference evidence="4" key="2">
    <citation type="journal article" date="2014" name="ISME J.">
        <title>Microbial stratification in low pH oxic and suboxic macroscopic growths along an acid mine drainage.</title>
        <authorList>
            <person name="Mendez-Garcia C."/>
            <person name="Mesa V."/>
            <person name="Sprenger R.R."/>
            <person name="Richter M."/>
            <person name="Diez M.S."/>
            <person name="Solano J."/>
            <person name="Bargiela R."/>
            <person name="Golyshina O.V."/>
            <person name="Manteca A."/>
            <person name="Ramos J.L."/>
            <person name="Gallego J.R."/>
            <person name="Llorente I."/>
            <person name="Martins Dos Santos V.A."/>
            <person name="Jensen O.N."/>
            <person name="Pelaez A.I."/>
            <person name="Sanchez J."/>
            <person name="Ferrer M."/>
        </authorList>
    </citation>
    <scope>NUCLEOTIDE SEQUENCE</scope>
</reference>
<sequence>MSSIPRRSSVPVQIGAIRVGGDAPVVVQSMTNTDTADAEGTAQQVKALARAGSELVRVTVNTAEAAEAVPRIRDRLDQMGVGVPLIGDFHFNGHKLLREHPACADALAKYRINPGNVGRGSKRDPQFAEMIETACRYGKPVRIGVNWGSLDQDLLTRLMDENSASAEPLGTQQIMRNAVVLSALEGARRAEDLGL</sequence>
<dbReference type="AlphaFoldDB" id="T1CES3"/>
<reference evidence="4" key="1">
    <citation type="submission" date="2013-08" db="EMBL/GenBank/DDBJ databases">
        <authorList>
            <person name="Mendez C."/>
            <person name="Richter M."/>
            <person name="Ferrer M."/>
            <person name="Sanchez J."/>
        </authorList>
    </citation>
    <scope>NUCLEOTIDE SEQUENCE</scope>
</reference>
<comment type="cofactor">
    <cofactor evidence="1">
        <name>[4Fe-4S] cluster</name>
        <dbReference type="ChEBI" id="CHEBI:49883"/>
    </cofactor>
</comment>
<dbReference type="GO" id="GO:0046429">
    <property type="term" value="F:4-hydroxy-3-methylbut-2-en-1-yl diphosphate synthase activity (ferredoxin)"/>
    <property type="evidence" value="ECO:0007669"/>
    <property type="project" value="InterPro"/>
</dbReference>
<dbReference type="GO" id="GO:0051539">
    <property type="term" value="F:4 iron, 4 sulfur cluster binding"/>
    <property type="evidence" value="ECO:0007669"/>
    <property type="project" value="UniProtKB-KW"/>
</dbReference>
<dbReference type="PANTHER" id="PTHR30454:SF0">
    <property type="entry name" value="4-HYDROXY-3-METHYLBUT-2-EN-1-YL DIPHOSPHATE SYNTHASE (FERREDOXIN), CHLOROPLASTIC"/>
    <property type="match status" value="1"/>
</dbReference>
<proteinExistence type="predicted"/>
<feature type="domain" description="IspG TIM-barrel" evidence="3">
    <location>
        <begin position="11"/>
        <end position="194"/>
    </location>
</feature>
<keyword evidence="2" id="KW-0408">Iron</keyword>
<protein>
    <submittedName>
        <fullName evidence="4">4-hydroxy-3-methylbut-2-en-1-yl diphosphate synthase, bacterial-type</fullName>
    </submittedName>
</protein>
<dbReference type="InterPro" id="IPR058578">
    <property type="entry name" value="IspG_TIM"/>
</dbReference>
<dbReference type="InterPro" id="IPR011005">
    <property type="entry name" value="Dihydropteroate_synth-like_sf"/>
</dbReference>
<evidence type="ECO:0000256" key="2">
    <source>
        <dbReference type="ARBA" id="ARBA00022485"/>
    </source>
</evidence>
<feature type="non-terminal residue" evidence="4">
    <location>
        <position position="195"/>
    </location>
</feature>
<keyword evidence="2" id="KW-0411">Iron-sulfur</keyword>
<dbReference type="Pfam" id="PF04551">
    <property type="entry name" value="GcpE"/>
    <property type="match status" value="1"/>
</dbReference>
<dbReference type="GO" id="GO:0016114">
    <property type="term" value="P:terpenoid biosynthetic process"/>
    <property type="evidence" value="ECO:0007669"/>
    <property type="project" value="InterPro"/>
</dbReference>
<dbReference type="EMBL" id="AUZZ01001385">
    <property type="protein sequence ID" value="EQD64509.1"/>
    <property type="molecule type" value="Genomic_DNA"/>
</dbReference>
<evidence type="ECO:0000256" key="1">
    <source>
        <dbReference type="ARBA" id="ARBA00001966"/>
    </source>
</evidence>
<dbReference type="InterPro" id="IPR004588">
    <property type="entry name" value="IspG_bac-typ"/>
</dbReference>
<dbReference type="GO" id="GO:0019288">
    <property type="term" value="P:isopentenyl diphosphate biosynthetic process, methylerythritol 4-phosphate pathway"/>
    <property type="evidence" value="ECO:0007669"/>
    <property type="project" value="TreeGrafter"/>
</dbReference>
<name>T1CES3_9ZZZZ</name>
<keyword evidence="2" id="KW-0004">4Fe-4S</keyword>
<evidence type="ECO:0000259" key="3">
    <source>
        <dbReference type="Pfam" id="PF04551"/>
    </source>
</evidence>